<accession>A0A8T0SGW2</accession>
<dbReference type="AlphaFoldDB" id="A0A8T0SGW2"/>
<comment type="similarity">
    <text evidence="3">Belongs to the WD repeat LEC14B family.</text>
</comment>
<dbReference type="FunFam" id="2.130.10.10:FF:000492">
    <property type="entry name" value="LEC14B homolog isoform X2"/>
    <property type="match status" value="1"/>
</dbReference>
<name>A0A8T0SGW2_PANVG</name>
<protein>
    <recommendedName>
        <fullName evidence="7">LEC14B homolog</fullName>
    </recommendedName>
</protein>
<dbReference type="SMART" id="SM00320">
    <property type="entry name" value="WD40"/>
    <property type="match status" value="7"/>
</dbReference>
<dbReference type="Pfam" id="PF00400">
    <property type="entry name" value="WD40"/>
    <property type="match status" value="4"/>
</dbReference>
<gene>
    <name evidence="5" type="ORF">PVAP13_5KG248600</name>
</gene>
<proteinExistence type="inferred from homology"/>
<dbReference type="PANTHER" id="PTHR19847:SF16">
    <property type="entry name" value="LEC14B HOMOLOG"/>
    <property type="match status" value="1"/>
</dbReference>
<comment type="caution">
    <text evidence="5">The sequence shown here is derived from an EMBL/GenBank/DDBJ whole genome shotgun (WGS) entry which is preliminary data.</text>
</comment>
<dbReference type="PROSITE" id="PS50294">
    <property type="entry name" value="WD_REPEATS_REGION"/>
    <property type="match status" value="2"/>
</dbReference>
<dbReference type="SUPFAM" id="SSF50978">
    <property type="entry name" value="WD40 repeat-like"/>
    <property type="match status" value="1"/>
</dbReference>
<dbReference type="FunFam" id="2.130.10.10:FF:000557">
    <property type="entry name" value="WD repeat protein"/>
    <property type="match status" value="1"/>
</dbReference>
<dbReference type="InterPro" id="IPR036322">
    <property type="entry name" value="WD40_repeat_dom_sf"/>
</dbReference>
<evidence type="ECO:0008006" key="7">
    <source>
        <dbReference type="Google" id="ProtNLM"/>
    </source>
</evidence>
<evidence type="ECO:0000313" key="5">
    <source>
        <dbReference type="EMBL" id="KAG2597781.1"/>
    </source>
</evidence>
<organism evidence="5 6">
    <name type="scientific">Panicum virgatum</name>
    <name type="common">Blackwell switchgrass</name>
    <dbReference type="NCBI Taxonomy" id="38727"/>
    <lineage>
        <taxon>Eukaryota</taxon>
        <taxon>Viridiplantae</taxon>
        <taxon>Streptophyta</taxon>
        <taxon>Embryophyta</taxon>
        <taxon>Tracheophyta</taxon>
        <taxon>Spermatophyta</taxon>
        <taxon>Magnoliopsida</taxon>
        <taxon>Liliopsida</taxon>
        <taxon>Poales</taxon>
        <taxon>Poaceae</taxon>
        <taxon>PACMAD clade</taxon>
        <taxon>Panicoideae</taxon>
        <taxon>Panicodae</taxon>
        <taxon>Paniceae</taxon>
        <taxon>Panicinae</taxon>
        <taxon>Panicum</taxon>
        <taxon>Panicum sect. Hiantes</taxon>
    </lineage>
</organism>
<reference evidence="5" key="1">
    <citation type="submission" date="2020-05" db="EMBL/GenBank/DDBJ databases">
        <title>WGS assembly of Panicum virgatum.</title>
        <authorList>
            <person name="Lovell J.T."/>
            <person name="Jenkins J."/>
            <person name="Shu S."/>
            <person name="Juenger T.E."/>
            <person name="Schmutz J."/>
        </authorList>
    </citation>
    <scope>NUCLEOTIDE SEQUENCE</scope>
    <source>
        <strain evidence="5">AP13</strain>
    </source>
</reference>
<feature type="repeat" description="WD" evidence="4">
    <location>
        <begin position="288"/>
        <end position="329"/>
    </location>
</feature>
<dbReference type="GO" id="GO:0080008">
    <property type="term" value="C:Cul4-RING E3 ubiquitin ligase complex"/>
    <property type="evidence" value="ECO:0007669"/>
    <property type="project" value="TreeGrafter"/>
</dbReference>
<dbReference type="Proteomes" id="UP000823388">
    <property type="component" value="Chromosome 5K"/>
</dbReference>
<keyword evidence="1 4" id="KW-0853">WD repeat</keyword>
<dbReference type="InterPro" id="IPR001680">
    <property type="entry name" value="WD40_rpt"/>
</dbReference>
<dbReference type="InterPro" id="IPR051859">
    <property type="entry name" value="DCAF"/>
</dbReference>
<evidence type="ECO:0000256" key="1">
    <source>
        <dbReference type="ARBA" id="ARBA00022574"/>
    </source>
</evidence>
<dbReference type="InterPro" id="IPR015943">
    <property type="entry name" value="WD40/YVTN_repeat-like_dom_sf"/>
</dbReference>
<dbReference type="Gene3D" id="2.130.10.10">
    <property type="entry name" value="YVTN repeat-like/Quinoprotein amine dehydrogenase"/>
    <property type="match status" value="3"/>
</dbReference>
<dbReference type="PROSITE" id="PS50082">
    <property type="entry name" value="WD_REPEATS_2"/>
    <property type="match status" value="2"/>
</dbReference>
<sequence>MRWKRKIHHGGPSKQQQVSPLADEVCAIDKEVSHLCRIKSEPSQRTRASIYAGQKRPVSTFKLLSGRESNCSGMGRFSSADCSYALRKHLPVKGPWCVDDMDSEAYISQFSADGSLLIGGFRGSHIRVYNSEKNWKVHKDITCKRLRWTISDIALSPDQQFLAYSSLSPTVHIVNVQNAVRESHANITEIHEGLEFSDDDDEFSFGIFSVKFSKDGRELVVGNNNESICIYDLGANKVTERINAHVADVNVVTFADETNDILYSGSDDSLCKVWDRRCHKKQKPVGVLTGHLDGITFIDSRGDGHYFISNCKDQTIKLWDLRKMSSTTKERTMLHCIVRRIKTVLQHACPMGKGNIFRLTSNAYKSCTPKAYEWDYRWMTYPSEARYLKHPYDQSLATFRGHSVLRTLIRCYFSPMHSTGQRYIYTGSSDQCVYIYDVATGKVVEKLRWHGSIIRDCSWHPYLPTLVSSSWDGYLVRWEATEDDRDPSMLRTGKQRMHPEGYTMSFVL</sequence>
<dbReference type="PANTHER" id="PTHR19847">
    <property type="entry name" value="DDB1- AND CUL4-ASSOCIATED FACTOR 11"/>
    <property type="match status" value="1"/>
</dbReference>
<evidence type="ECO:0000256" key="2">
    <source>
        <dbReference type="ARBA" id="ARBA00022737"/>
    </source>
</evidence>
<evidence type="ECO:0000256" key="3">
    <source>
        <dbReference type="ARBA" id="ARBA00061298"/>
    </source>
</evidence>
<keyword evidence="2" id="KW-0677">Repeat</keyword>
<feature type="repeat" description="WD" evidence="4">
    <location>
        <begin position="242"/>
        <end position="275"/>
    </location>
</feature>
<evidence type="ECO:0000256" key="4">
    <source>
        <dbReference type="PROSITE-ProRule" id="PRU00221"/>
    </source>
</evidence>
<evidence type="ECO:0000313" key="6">
    <source>
        <dbReference type="Proteomes" id="UP000823388"/>
    </source>
</evidence>
<dbReference type="EMBL" id="CM029045">
    <property type="protein sequence ID" value="KAG2597778.1"/>
    <property type="molecule type" value="Genomic_DNA"/>
</dbReference>
<dbReference type="EMBL" id="CM029045">
    <property type="protein sequence ID" value="KAG2597781.1"/>
    <property type="molecule type" value="Genomic_DNA"/>
</dbReference>
<dbReference type="OrthoDB" id="63070at2759"/>
<dbReference type="GO" id="GO:0043161">
    <property type="term" value="P:proteasome-mediated ubiquitin-dependent protein catabolic process"/>
    <property type="evidence" value="ECO:0007669"/>
    <property type="project" value="TreeGrafter"/>
</dbReference>
<keyword evidence="6" id="KW-1185">Reference proteome</keyword>